<evidence type="ECO:0000313" key="1">
    <source>
        <dbReference type="EMBL" id="SEN63784.1"/>
    </source>
</evidence>
<proteinExistence type="predicted"/>
<dbReference type="AlphaFoldDB" id="A0A1H8I655"/>
<accession>A0A1H8I655</accession>
<gene>
    <name evidence="1" type="ORF">SAMN05216325_12919</name>
</gene>
<dbReference type="Proteomes" id="UP000199459">
    <property type="component" value="Unassembled WGS sequence"/>
</dbReference>
<evidence type="ECO:0000313" key="2">
    <source>
        <dbReference type="Proteomes" id="UP000199459"/>
    </source>
</evidence>
<protein>
    <recommendedName>
        <fullName evidence="3">HEPN domain-containing protein</fullName>
    </recommendedName>
</protein>
<organism evidence="1 2">
    <name type="scientific">Nitrosomonas marina</name>
    <dbReference type="NCBI Taxonomy" id="917"/>
    <lineage>
        <taxon>Bacteria</taxon>
        <taxon>Pseudomonadati</taxon>
        <taxon>Pseudomonadota</taxon>
        <taxon>Betaproteobacteria</taxon>
        <taxon>Nitrosomonadales</taxon>
        <taxon>Nitrosomonadaceae</taxon>
        <taxon>Nitrosomonas</taxon>
    </lineage>
</organism>
<evidence type="ECO:0008006" key="3">
    <source>
        <dbReference type="Google" id="ProtNLM"/>
    </source>
</evidence>
<reference evidence="1 2" key="1">
    <citation type="submission" date="2016-10" db="EMBL/GenBank/DDBJ databases">
        <authorList>
            <person name="de Groot N.N."/>
        </authorList>
    </citation>
    <scope>NUCLEOTIDE SEQUENCE [LARGE SCALE GENOMIC DNA]</scope>
    <source>
        <strain evidence="1 2">Nm22</strain>
    </source>
</reference>
<dbReference type="EMBL" id="FOCP01000029">
    <property type="protein sequence ID" value="SEN63784.1"/>
    <property type="molecule type" value="Genomic_DNA"/>
</dbReference>
<dbReference type="OrthoDB" id="8551610at2"/>
<sequence>MSPLFFYKTAWLRILSGVNMDIDKEYIHYQESITSLTRAWRTACELENTPPGSAIWSAAYRMVLIEYCKPFKYSFDEVKKRYKLPAPRFDEEKKILHEKIENLRDQVLAHCDISVLEAKVYYNPEAKFPVPLICQNNLTGLPNITEIRELIEYVLDEIYPEQERYNQRYADSH</sequence>
<name>A0A1H8I655_9PROT</name>
<dbReference type="RefSeq" id="WP_090634428.1">
    <property type="nucleotide sequence ID" value="NZ_FOCP01000029.1"/>
</dbReference>